<proteinExistence type="predicted"/>
<sequence>MTQLKKRILSADEKRRVVLLLHEMKSRGLEIPKLKTKILDAKEWNTDENGYFVRDDGKHYKPKGDAGNFIASNSIFSSYFGSRGSGKTAAGAQKALKKIMSGEDGAVLNPSFENFKYSTWPELKQWIPWNMVVPKQRYRQTESWEAARPFTLVFVNGAKMYCKGLHNPEGARGANVNWLWYDEARADITGLAWKIAIACVRVGANTQRWVTTTPASLDHWLYTFFIRQEIPREVIDRLTEVGELQRRTLIETFYGTIEQNKENLDPIFYASLVSAYPTGYLRAREIEGQFANEGGGLGSRSWFDNTTLTDEPDWIARKIRYWDLAASEKKGGTDPDETVGSLVGVDKEKTRFCILQQHGGFWAWDRIKENIQAVARVDGTGVAIYVEQEPGSGGINQVAEIANVLKKDGFTVRPHNPKKDGDRVMAANVWFAEAAKGMWYLVKGAWTERFFGQMDAFPEGSHDDRITSVSGARHELAPIRKWRKLRFMSLSDGIKKDAPKVGIGKI</sequence>
<dbReference type="InterPro" id="IPR027417">
    <property type="entry name" value="P-loop_NTPase"/>
</dbReference>
<protein>
    <submittedName>
        <fullName evidence="1">Putative terminase</fullName>
    </submittedName>
</protein>
<dbReference type="Gene3D" id="3.40.50.300">
    <property type="entry name" value="P-loop containing nucleotide triphosphate hydrolases"/>
    <property type="match status" value="1"/>
</dbReference>
<accession>A0A6H1ZAG7</accession>
<name>A0A6H1ZAG7_9ZZZZ</name>
<dbReference type="Pfam" id="PF03237">
    <property type="entry name" value="Terminase_6N"/>
    <property type="match status" value="1"/>
</dbReference>
<evidence type="ECO:0000313" key="2">
    <source>
        <dbReference type="EMBL" id="QJH94270.1"/>
    </source>
</evidence>
<organism evidence="1">
    <name type="scientific">viral metagenome</name>
    <dbReference type="NCBI Taxonomy" id="1070528"/>
    <lineage>
        <taxon>unclassified sequences</taxon>
        <taxon>metagenomes</taxon>
        <taxon>organismal metagenomes</taxon>
    </lineage>
</organism>
<dbReference type="AlphaFoldDB" id="A0A6H1ZAG7"/>
<reference evidence="1" key="1">
    <citation type="submission" date="2020-03" db="EMBL/GenBank/DDBJ databases">
        <title>The deep terrestrial virosphere.</title>
        <authorList>
            <person name="Holmfeldt K."/>
            <person name="Nilsson E."/>
            <person name="Simone D."/>
            <person name="Lopez-Fernandez M."/>
            <person name="Wu X."/>
            <person name="de Brujin I."/>
            <person name="Lundin D."/>
            <person name="Andersson A."/>
            <person name="Bertilsson S."/>
            <person name="Dopson M."/>
        </authorList>
    </citation>
    <scope>NUCLEOTIDE SEQUENCE</scope>
    <source>
        <strain evidence="1">TM448A00111</strain>
        <strain evidence="2">TM448B00196</strain>
    </source>
</reference>
<evidence type="ECO:0000313" key="1">
    <source>
        <dbReference type="EMBL" id="QJA44554.1"/>
    </source>
</evidence>
<dbReference type="EMBL" id="MT143977">
    <property type="protein sequence ID" value="QJA44554.1"/>
    <property type="molecule type" value="Genomic_DNA"/>
</dbReference>
<dbReference type="EMBL" id="MT144598">
    <property type="protein sequence ID" value="QJH94270.1"/>
    <property type="molecule type" value="Genomic_DNA"/>
</dbReference>
<gene>
    <name evidence="1" type="ORF">TM448A00111_0057</name>
    <name evidence="2" type="ORF">TM448B00196_0057</name>
</gene>